<gene>
    <name evidence="6" type="ORF">ABEB36_004597</name>
</gene>
<protein>
    <recommendedName>
        <fullName evidence="5">THAP-type domain-containing protein</fullName>
    </recommendedName>
</protein>
<evidence type="ECO:0000256" key="4">
    <source>
        <dbReference type="ARBA" id="ARBA00023125"/>
    </source>
</evidence>
<proteinExistence type="predicted"/>
<dbReference type="AlphaFoldDB" id="A0ABD1F3U6"/>
<dbReference type="GO" id="GO:0008270">
    <property type="term" value="F:zinc ion binding"/>
    <property type="evidence" value="ECO:0007669"/>
    <property type="project" value="UniProtKB-KW"/>
</dbReference>
<keyword evidence="3" id="KW-0862">Zinc</keyword>
<dbReference type="Pfam" id="PF05485">
    <property type="entry name" value="THAP"/>
    <property type="match status" value="1"/>
</dbReference>
<evidence type="ECO:0000259" key="5">
    <source>
        <dbReference type="SMART" id="SM00980"/>
    </source>
</evidence>
<dbReference type="EMBL" id="JBDJPC010000003">
    <property type="protein sequence ID" value="KAL1509933.1"/>
    <property type="molecule type" value="Genomic_DNA"/>
</dbReference>
<dbReference type="SMART" id="SM00980">
    <property type="entry name" value="THAP"/>
    <property type="match status" value="1"/>
</dbReference>
<sequence>MPSRRCCCVPKCQANRINLFICFFLWRYRIWIDRINNPDLTNCQNLNKAYRKFRICNKHFSHHCILPGEKRLMRNSLPTLNLLNWVLPYHREVPFQNCYNQFSTFLHIRHVRLPN</sequence>
<keyword evidence="4" id="KW-0238">DNA-binding</keyword>
<organism evidence="6 7">
    <name type="scientific">Hypothenemus hampei</name>
    <name type="common">Coffee berry borer</name>
    <dbReference type="NCBI Taxonomy" id="57062"/>
    <lineage>
        <taxon>Eukaryota</taxon>
        <taxon>Metazoa</taxon>
        <taxon>Ecdysozoa</taxon>
        <taxon>Arthropoda</taxon>
        <taxon>Hexapoda</taxon>
        <taxon>Insecta</taxon>
        <taxon>Pterygota</taxon>
        <taxon>Neoptera</taxon>
        <taxon>Endopterygota</taxon>
        <taxon>Coleoptera</taxon>
        <taxon>Polyphaga</taxon>
        <taxon>Cucujiformia</taxon>
        <taxon>Curculionidae</taxon>
        <taxon>Scolytinae</taxon>
        <taxon>Hypothenemus</taxon>
    </lineage>
</organism>
<keyword evidence="2" id="KW-0863">Zinc-finger</keyword>
<dbReference type="Proteomes" id="UP001566132">
    <property type="component" value="Unassembled WGS sequence"/>
</dbReference>
<evidence type="ECO:0000256" key="3">
    <source>
        <dbReference type="ARBA" id="ARBA00022833"/>
    </source>
</evidence>
<keyword evidence="7" id="KW-1185">Reference proteome</keyword>
<comment type="caution">
    <text evidence="6">The sequence shown here is derived from an EMBL/GenBank/DDBJ whole genome shotgun (WGS) entry which is preliminary data.</text>
</comment>
<evidence type="ECO:0000313" key="6">
    <source>
        <dbReference type="EMBL" id="KAL1509933.1"/>
    </source>
</evidence>
<dbReference type="InterPro" id="IPR006612">
    <property type="entry name" value="THAP_Znf"/>
</dbReference>
<name>A0ABD1F3U6_HYPHA</name>
<dbReference type="SUPFAM" id="SSF57716">
    <property type="entry name" value="Glucocorticoid receptor-like (DNA-binding domain)"/>
    <property type="match status" value="1"/>
</dbReference>
<accession>A0ABD1F3U6</accession>
<keyword evidence="1" id="KW-0479">Metal-binding</keyword>
<feature type="domain" description="THAP-type" evidence="5">
    <location>
        <begin position="5"/>
        <end position="87"/>
    </location>
</feature>
<evidence type="ECO:0000256" key="2">
    <source>
        <dbReference type="ARBA" id="ARBA00022771"/>
    </source>
</evidence>
<dbReference type="GO" id="GO:0003677">
    <property type="term" value="F:DNA binding"/>
    <property type="evidence" value="ECO:0007669"/>
    <property type="project" value="UniProtKB-KW"/>
</dbReference>
<evidence type="ECO:0000313" key="7">
    <source>
        <dbReference type="Proteomes" id="UP001566132"/>
    </source>
</evidence>
<reference evidence="6 7" key="1">
    <citation type="submission" date="2024-05" db="EMBL/GenBank/DDBJ databases">
        <title>Genetic variation in Jamaican populations of the coffee berry borer (Hypothenemus hampei).</title>
        <authorList>
            <person name="Errbii M."/>
            <person name="Myrie A."/>
        </authorList>
    </citation>
    <scope>NUCLEOTIDE SEQUENCE [LARGE SCALE GENOMIC DNA]</scope>
    <source>
        <strain evidence="6">JA-Hopewell-2020-01-JO</strain>
        <tissue evidence="6">Whole body</tissue>
    </source>
</reference>
<evidence type="ECO:0000256" key="1">
    <source>
        <dbReference type="ARBA" id="ARBA00022723"/>
    </source>
</evidence>